<dbReference type="InterPro" id="IPR039365">
    <property type="entry name" value="IS701-like"/>
</dbReference>
<protein>
    <submittedName>
        <fullName evidence="2">IS701 family transposase</fullName>
    </submittedName>
</protein>
<gene>
    <name evidence="2" type="ORF">ACFQRF_13420</name>
</gene>
<dbReference type="Pfam" id="PF13546">
    <property type="entry name" value="DDE_5"/>
    <property type="match status" value="1"/>
</dbReference>
<dbReference type="PANTHER" id="PTHR33627">
    <property type="entry name" value="TRANSPOSASE"/>
    <property type="match status" value="1"/>
</dbReference>
<dbReference type="EMBL" id="JBHTBH010000006">
    <property type="protein sequence ID" value="MFC7328744.1"/>
    <property type="molecule type" value="Genomic_DNA"/>
</dbReference>
<organism evidence="2 3">
    <name type="scientific">Marinactinospora rubrisoli</name>
    <dbReference type="NCBI Taxonomy" id="2715399"/>
    <lineage>
        <taxon>Bacteria</taxon>
        <taxon>Bacillati</taxon>
        <taxon>Actinomycetota</taxon>
        <taxon>Actinomycetes</taxon>
        <taxon>Streptosporangiales</taxon>
        <taxon>Nocardiopsidaceae</taxon>
        <taxon>Marinactinospora</taxon>
    </lineage>
</organism>
<dbReference type="RefSeq" id="WP_379871406.1">
    <property type="nucleotide sequence ID" value="NZ_JBHTBH010000006.1"/>
</dbReference>
<name>A0ABW2KHR1_9ACTN</name>
<dbReference type="PROSITE" id="PS50206">
    <property type="entry name" value="RHODANESE_3"/>
    <property type="match status" value="1"/>
</dbReference>
<proteinExistence type="predicted"/>
<accession>A0ABW2KHR1</accession>
<keyword evidence="3" id="KW-1185">Reference proteome</keyword>
<dbReference type="InterPro" id="IPR001763">
    <property type="entry name" value="Rhodanese-like_dom"/>
</dbReference>
<sequence>MADELTELCQDLLSSLPRRDQRRWGATYVRGLVSCQGRKSIQNMAALVEDRGADQSLQQFVNQSPWDWRPVRRRLAQRAVAVLRPRAWVVNEVVFPKTGRHSVGVEYQFAGTLGRAVNCQLGLALSAVGADGDAVPLNWRLQLPRSWDGDTERRRRAYLPDEERYRSLGVLLVELVEESVREWRLPPAPVLADTRHCVGAERLAAALHERGVGYLLRVNGGFTARLGNVPPAAPRGVPVPGRGAQAGVRRVSELADALVTRPRGAGAPPGGRIAVGRSAHLLTVPVSPEAPRGRGLRRSAQQRVTPARLLLRWPAGRPQPEAYWITNLGGRTPQDLVELWDGHAFADRHLGRMRERYGLADFEGRSYRGWHHHVTLASVAAASEIVGRPGAGELALDGGARAE</sequence>
<evidence type="ECO:0000313" key="3">
    <source>
        <dbReference type="Proteomes" id="UP001596540"/>
    </source>
</evidence>
<evidence type="ECO:0000313" key="2">
    <source>
        <dbReference type="EMBL" id="MFC7328744.1"/>
    </source>
</evidence>
<dbReference type="Proteomes" id="UP001596540">
    <property type="component" value="Unassembled WGS sequence"/>
</dbReference>
<reference evidence="3" key="1">
    <citation type="journal article" date="2019" name="Int. J. Syst. Evol. Microbiol.">
        <title>The Global Catalogue of Microorganisms (GCM) 10K type strain sequencing project: providing services to taxonomists for standard genome sequencing and annotation.</title>
        <authorList>
            <consortium name="The Broad Institute Genomics Platform"/>
            <consortium name="The Broad Institute Genome Sequencing Center for Infectious Disease"/>
            <person name="Wu L."/>
            <person name="Ma J."/>
        </authorList>
    </citation>
    <scope>NUCLEOTIDE SEQUENCE [LARGE SCALE GENOMIC DNA]</scope>
    <source>
        <strain evidence="3">CGMCC 4.7382</strain>
    </source>
</reference>
<feature type="domain" description="Rhodanese" evidence="1">
    <location>
        <begin position="195"/>
        <end position="234"/>
    </location>
</feature>
<evidence type="ECO:0000259" key="1">
    <source>
        <dbReference type="PROSITE" id="PS50206"/>
    </source>
</evidence>
<comment type="caution">
    <text evidence="2">The sequence shown here is derived from an EMBL/GenBank/DDBJ whole genome shotgun (WGS) entry which is preliminary data.</text>
</comment>
<dbReference type="PANTHER" id="PTHR33627:SF1">
    <property type="entry name" value="TRANSPOSASE"/>
    <property type="match status" value="1"/>
</dbReference>
<dbReference type="InterPro" id="IPR038721">
    <property type="entry name" value="IS701-like_DDE_dom"/>
</dbReference>